<dbReference type="RefSeq" id="WP_139603552.1">
    <property type="nucleotide sequence ID" value="NZ_VDCQ01000023.1"/>
</dbReference>
<dbReference type="GO" id="GO:0005975">
    <property type="term" value="P:carbohydrate metabolic process"/>
    <property type="evidence" value="ECO:0007669"/>
    <property type="project" value="InterPro"/>
</dbReference>
<dbReference type="Gene3D" id="3.40.50.1700">
    <property type="entry name" value="Glycoside hydrolase family 3 C-terminal domain"/>
    <property type="match status" value="1"/>
</dbReference>
<evidence type="ECO:0000256" key="1">
    <source>
        <dbReference type="ARBA" id="ARBA00022801"/>
    </source>
</evidence>
<organism evidence="2 3">
    <name type="scientific">Paenibacillus hemerocallicola</name>
    <dbReference type="NCBI Taxonomy" id="1172614"/>
    <lineage>
        <taxon>Bacteria</taxon>
        <taxon>Bacillati</taxon>
        <taxon>Bacillota</taxon>
        <taxon>Bacilli</taxon>
        <taxon>Bacillales</taxon>
        <taxon>Paenibacillaceae</taxon>
        <taxon>Paenibacillus</taxon>
    </lineage>
</organism>
<reference evidence="2 3" key="1">
    <citation type="submission" date="2019-05" db="EMBL/GenBank/DDBJ databases">
        <title>We sequenced the genome of Paenibacillus hemerocallicola KCTC 33185 for further insight into its adaptation and study the phylogeny of Paenibacillus.</title>
        <authorList>
            <person name="Narsing Rao M.P."/>
        </authorList>
    </citation>
    <scope>NUCLEOTIDE SEQUENCE [LARGE SCALE GENOMIC DNA]</scope>
    <source>
        <strain evidence="2 3">KCTC 33185</strain>
    </source>
</reference>
<dbReference type="AlphaFoldDB" id="A0A5C4T7V9"/>
<protein>
    <recommendedName>
        <fullName evidence="4">Glycoside hydrolase family 3 C-terminal domain-containing protein</fullName>
    </recommendedName>
</protein>
<dbReference type="InterPro" id="IPR036881">
    <property type="entry name" value="Glyco_hydro_3_C_sf"/>
</dbReference>
<evidence type="ECO:0000313" key="2">
    <source>
        <dbReference type="EMBL" id="TNJ65022.1"/>
    </source>
</evidence>
<name>A0A5C4T7V9_9BACL</name>
<proteinExistence type="predicted"/>
<comment type="caution">
    <text evidence="2">The sequence shown here is derived from an EMBL/GenBank/DDBJ whole genome shotgun (WGS) entry which is preliminary data.</text>
</comment>
<dbReference type="GO" id="GO:0004553">
    <property type="term" value="F:hydrolase activity, hydrolyzing O-glycosyl compounds"/>
    <property type="evidence" value="ECO:0007669"/>
    <property type="project" value="InterPro"/>
</dbReference>
<evidence type="ECO:0000313" key="3">
    <source>
        <dbReference type="Proteomes" id="UP000307943"/>
    </source>
</evidence>
<dbReference type="EMBL" id="VDCQ01000023">
    <property type="protein sequence ID" value="TNJ65022.1"/>
    <property type="molecule type" value="Genomic_DNA"/>
</dbReference>
<dbReference type="SUPFAM" id="SSF52279">
    <property type="entry name" value="Beta-D-glucan exohydrolase, C-terminal domain"/>
    <property type="match status" value="1"/>
</dbReference>
<gene>
    <name evidence="2" type="ORF">FE784_17680</name>
</gene>
<keyword evidence="3" id="KW-1185">Reference proteome</keyword>
<accession>A0A5C4T7V9</accession>
<sequence length="133" mass="14747">MRARLHDDVCECPGEEQKRELREALRRGGYDAVLLGLFTTVSSYRIGSGTLQGEQIGFIRELMGIAPDMIVLLFGSPYVLRELDALRNGLCMYGGTNEAIDSSLRAVFGQYSPTGKLPVDVSETYRYGHGLRI</sequence>
<dbReference type="Proteomes" id="UP000307943">
    <property type="component" value="Unassembled WGS sequence"/>
</dbReference>
<dbReference type="OrthoDB" id="9805821at2"/>
<evidence type="ECO:0008006" key="4">
    <source>
        <dbReference type="Google" id="ProtNLM"/>
    </source>
</evidence>
<keyword evidence="1" id="KW-0378">Hydrolase</keyword>